<sequence length="76" mass="8488">MVKTLHPRNYNDVYYIGDYFRRGNAVLMNLTSLANDEARRVVDFAAGLVLGRGGDIDRIDTKVFLLRPSGVDRGDG</sequence>
<comment type="caution">
    <text evidence="5">The sequence shown here is derived from an EMBL/GenBank/DDBJ whole genome shotgun (WGS) entry which is preliminary data.</text>
</comment>
<dbReference type="Proteomes" id="UP001597018">
    <property type="component" value="Unassembled WGS sequence"/>
</dbReference>
<evidence type="ECO:0000256" key="4">
    <source>
        <dbReference type="ARBA" id="ARBA00044936"/>
    </source>
</evidence>
<gene>
    <name evidence="5" type="ORF">ACFQ16_06840</name>
</gene>
<keyword evidence="1 5" id="KW-0132">Cell division</keyword>
<evidence type="ECO:0000256" key="1">
    <source>
        <dbReference type="ARBA" id="ARBA00022618"/>
    </source>
</evidence>
<evidence type="ECO:0000313" key="5">
    <source>
        <dbReference type="EMBL" id="MFD0919453.1"/>
    </source>
</evidence>
<comment type="function">
    <text evidence="4">Cell division protein that is part of the divisome complex and is recruited early to the Z-ring. Probably stimulates Z-ring formation, perhaps through the cross-linking of FtsZ protofilaments. Its function overlaps with FtsA.</text>
</comment>
<dbReference type="InterPro" id="IPR023052">
    <property type="entry name" value="Cell_div_SepF"/>
</dbReference>
<evidence type="ECO:0000313" key="6">
    <source>
        <dbReference type="Proteomes" id="UP001597018"/>
    </source>
</evidence>
<proteinExistence type="predicted"/>
<keyword evidence="6" id="KW-1185">Reference proteome</keyword>
<dbReference type="RefSeq" id="WP_263252741.1">
    <property type="nucleotide sequence ID" value="NZ_BAABLT010000001.1"/>
</dbReference>
<dbReference type="GO" id="GO:0051301">
    <property type="term" value="P:cell division"/>
    <property type="evidence" value="ECO:0007669"/>
    <property type="project" value="UniProtKB-KW"/>
</dbReference>
<keyword evidence="3" id="KW-0131">Cell cycle</keyword>
<evidence type="ECO:0000256" key="2">
    <source>
        <dbReference type="ARBA" id="ARBA00023210"/>
    </source>
</evidence>
<organism evidence="5 6">
    <name type="scientific">Saccharopolyspora rosea</name>
    <dbReference type="NCBI Taxonomy" id="524884"/>
    <lineage>
        <taxon>Bacteria</taxon>
        <taxon>Bacillati</taxon>
        <taxon>Actinomycetota</taxon>
        <taxon>Actinomycetes</taxon>
        <taxon>Pseudonocardiales</taxon>
        <taxon>Pseudonocardiaceae</taxon>
        <taxon>Saccharopolyspora</taxon>
    </lineage>
</organism>
<dbReference type="InterPro" id="IPR038594">
    <property type="entry name" value="SepF-like_sf"/>
</dbReference>
<dbReference type="InterPro" id="IPR007561">
    <property type="entry name" value="Cell_div_SepF/SepF-rel"/>
</dbReference>
<keyword evidence="2" id="KW-0717">Septation</keyword>
<dbReference type="PANTHER" id="PTHR35798">
    <property type="entry name" value="CELL DIVISION PROTEIN SEPF"/>
    <property type="match status" value="1"/>
</dbReference>
<accession>A0ABW3FNN8</accession>
<dbReference type="EMBL" id="JBHTIW010000003">
    <property type="protein sequence ID" value="MFD0919453.1"/>
    <property type="molecule type" value="Genomic_DNA"/>
</dbReference>
<dbReference type="Gene3D" id="3.30.110.150">
    <property type="entry name" value="SepF-like protein"/>
    <property type="match status" value="1"/>
</dbReference>
<evidence type="ECO:0000256" key="3">
    <source>
        <dbReference type="ARBA" id="ARBA00023306"/>
    </source>
</evidence>
<reference evidence="6" key="1">
    <citation type="journal article" date="2019" name="Int. J. Syst. Evol. Microbiol.">
        <title>The Global Catalogue of Microorganisms (GCM) 10K type strain sequencing project: providing services to taxonomists for standard genome sequencing and annotation.</title>
        <authorList>
            <consortium name="The Broad Institute Genomics Platform"/>
            <consortium name="The Broad Institute Genome Sequencing Center for Infectious Disease"/>
            <person name="Wu L."/>
            <person name="Ma J."/>
        </authorList>
    </citation>
    <scope>NUCLEOTIDE SEQUENCE [LARGE SCALE GENOMIC DNA]</scope>
    <source>
        <strain evidence="6">CCUG 56401</strain>
    </source>
</reference>
<dbReference type="Pfam" id="PF04472">
    <property type="entry name" value="SepF"/>
    <property type="match status" value="1"/>
</dbReference>
<dbReference type="PANTHER" id="PTHR35798:SF1">
    <property type="entry name" value="CELL DIVISION PROTEIN SEPF"/>
    <property type="match status" value="1"/>
</dbReference>
<name>A0ABW3FNN8_9PSEU</name>
<protein>
    <submittedName>
        <fullName evidence="5">Cell division protein SepF</fullName>
    </submittedName>
</protein>